<dbReference type="InterPro" id="IPR020084">
    <property type="entry name" value="NUDIX_hydrolase_CS"/>
</dbReference>
<dbReference type="AlphaFoldDB" id="A0A371PI30"/>
<name>A0A371PI30_9BACL</name>
<evidence type="ECO:0000256" key="1">
    <source>
        <dbReference type="ARBA" id="ARBA00005582"/>
    </source>
</evidence>
<reference evidence="5 6" key="1">
    <citation type="submission" date="2018-08" db="EMBL/GenBank/DDBJ databases">
        <title>Paenibacillus sp. M4BSY-1, whole genome shotgun sequence.</title>
        <authorList>
            <person name="Tuo L."/>
        </authorList>
    </citation>
    <scope>NUCLEOTIDE SEQUENCE [LARGE SCALE GENOMIC DNA]</scope>
    <source>
        <strain evidence="5 6">M4BSY-1</strain>
    </source>
</reference>
<sequence length="161" mass="18502">MEQKRIREFTATVYVLNEEHNALLFMKRRKPPFAGCFFPPGGHLEPNETPDEAAVREVQEETGYSIRLLSVQVDSNPEPGVVPLAFPINIQLERIDDQHDHIDYIYVGEVLRRERTEAGEEWMWLDAAQLDEEPVPAVIRVVAKRVLQENSSIRGIIALKR</sequence>
<protein>
    <submittedName>
        <fullName evidence="5">NUDIX domain-containing protein</fullName>
    </submittedName>
</protein>
<organism evidence="5 6">
    <name type="scientific">Paenibacillus paeoniae</name>
    <dbReference type="NCBI Taxonomy" id="2292705"/>
    <lineage>
        <taxon>Bacteria</taxon>
        <taxon>Bacillati</taxon>
        <taxon>Bacillota</taxon>
        <taxon>Bacilli</taxon>
        <taxon>Bacillales</taxon>
        <taxon>Paenibacillaceae</taxon>
        <taxon>Paenibacillus</taxon>
    </lineage>
</organism>
<dbReference type="PANTHER" id="PTHR43736:SF1">
    <property type="entry name" value="DIHYDRONEOPTERIN TRIPHOSPHATE DIPHOSPHATASE"/>
    <property type="match status" value="1"/>
</dbReference>
<dbReference type="PRINTS" id="PR00502">
    <property type="entry name" value="NUDIXFAMILY"/>
</dbReference>
<gene>
    <name evidence="5" type="ORF">DX130_00210</name>
</gene>
<dbReference type="PROSITE" id="PS51462">
    <property type="entry name" value="NUDIX"/>
    <property type="match status" value="1"/>
</dbReference>
<dbReference type="EMBL" id="QUBQ01000001">
    <property type="protein sequence ID" value="REK75555.1"/>
    <property type="molecule type" value="Genomic_DNA"/>
</dbReference>
<feature type="domain" description="Nudix hydrolase" evidence="4">
    <location>
        <begin position="6"/>
        <end position="148"/>
    </location>
</feature>
<evidence type="ECO:0000313" key="5">
    <source>
        <dbReference type="EMBL" id="REK75555.1"/>
    </source>
</evidence>
<keyword evidence="2 3" id="KW-0378">Hydrolase</keyword>
<dbReference type="InterPro" id="IPR020476">
    <property type="entry name" value="Nudix_hydrolase"/>
</dbReference>
<comment type="similarity">
    <text evidence="1 3">Belongs to the Nudix hydrolase family.</text>
</comment>
<dbReference type="GO" id="GO:0016787">
    <property type="term" value="F:hydrolase activity"/>
    <property type="evidence" value="ECO:0007669"/>
    <property type="project" value="UniProtKB-KW"/>
</dbReference>
<keyword evidence="6" id="KW-1185">Reference proteome</keyword>
<dbReference type="PANTHER" id="PTHR43736">
    <property type="entry name" value="ADP-RIBOSE PYROPHOSPHATASE"/>
    <property type="match status" value="1"/>
</dbReference>
<dbReference type="SUPFAM" id="SSF55811">
    <property type="entry name" value="Nudix"/>
    <property type="match status" value="1"/>
</dbReference>
<dbReference type="InterPro" id="IPR000086">
    <property type="entry name" value="NUDIX_hydrolase_dom"/>
</dbReference>
<dbReference type="PROSITE" id="PS00893">
    <property type="entry name" value="NUDIX_BOX"/>
    <property type="match status" value="1"/>
</dbReference>
<dbReference type="Proteomes" id="UP000261905">
    <property type="component" value="Unassembled WGS sequence"/>
</dbReference>
<dbReference type="Pfam" id="PF00293">
    <property type="entry name" value="NUDIX"/>
    <property type="match status" value="1"/>
</dbReference>
<dbReference type="OrthoDB" id="9800077at2"/>
<dbReference type="Gene3D" id="3.90.79.10">
    <property type="entry name" value="Nucleoside Triphosphate Pyrophosphohydrolase"/>
    <property type="match status" value="1"/>
</dbReference>
<evidence type="ECO:0000256" key="3">
    <source>
        <dbReference type="RuleBase" id="RU003476"/>
    </source>
</evidence>
<comment type="caution">
    <text evidence="5">The sequence shown here is derived from an EMBL/GenBank/DDBJ whole genome shotgun (WGS) entry which is preliminary data.</text>
</comment>
<evidence type="ECO:0000313" key="6">
    <source>
        <dbReference type="Proteomes" id="UP000261905"/>
    </source>
</evidence>
<evidence type="ECO:0000259" key="4">
    <source>
        <dbReference type="PROSITE" id="PS51462"/>
    </source>
</evidence>
<proteinExistence type="inferred from homology"/>
<evidence type="ECO:0000256" key="2">
    <source>
        <dbReference type="ARBA" id="ARBA00022801"/>
    </source>
</evidence>
<dbReference type="CDD" id="cd03674">
    <property type="entry name" value="NUDIX_Hydrolase"/>
    <property type="match status" value="1"/>
</dbReference>
<accession>A0A371PI30</accession>
<dbReference type="InterPro" id="IPR015797">
    <property type="entry name" value="NUDIX_hydrolase-like_dom_sf"/>
</dbReference>